<dbReference type="RefSeq" id="WP_187744128.1">
    <property type="nucleotide sequence ID" value="NZ_CP060825.1"/>
</dbReference>
<reference evidence="3 4" key="1">
    <citation type="submission" date="2020-08" db="EMBL/GenBank/DDBJ databases">
        <title>A novel species.</title>
        <authorList>
            <person name="Gao J."/>
        </authorList>
    </citation>
    <scope>NUCLEOTIDE SEQUENCE [LARGE SCALE GENOMIC DNA]</scope>
    <source>
        <strain evidence="3 4">CRPJ-33</strain>
    </source>
</reference>
<organism evidence="3 4">
    <name type="scientific">Streptomyces genisteinicus</name>
    <dbReference type="NCBI Taxonomy" id="2768068"/>
    <lineage>
        <taxon>Bacteria</taxon>
        <taxon>Bacillati</taxon>
        <taxon>Actinomycetota</taxon>
        <taxon>Actinomycetes</taxon>
        <taxon>Kitasatosporales</taxon>
        <taxon>Streptomycetaceae</taxon>
        <taxon>Streptomyces</taxon>
    </lineage>
</organism>
<dbReference type="AlphaFoldDB" id="A0A7H0I2Q9"/>
<dbReference type="EMBL" id="CP060825">
    <property type="protein sequence ID" value="QNP67075.1"/>
    <property type="molecule type" value="Genomic_DNA"/>
</dbReference>
<feature type="domain" description="Asparagine synthetase" evidence="2">
    <location>
        <begin position="191"/>
        <end position="553"/>
    </location>
</feature>
<sequence length="584" mass="62128">MGEEWMTGGASSPRWSAGQSAAGLPGVQMGQGCRSQVLVAGQVRVAVVGDFLLVPGQDRALLQAAAAARWVELTRLPGSYWVIAQTGTHTFVCGDLSGFRSIFHTVQGTQTMWSTSARRLAQQADAAPDLAMMAARLVAGPEHWPDRTVYEGVRAVPPGFGLLLTGSKTDLVDVHAIDPTATLAEGAPAFGDALQTAVRWRMLAAGGVAGADLSGGLDSSTLAILAARDGRIRAVTYADGYTSHEDLLYARRVAAHIGVDLQVGMGGTEHLPFGWSARQPLTDQPAAVSLTTAQHALYLRPAGKLPLHFTGNGGDVVLDSCSAAWVGMVQTGDRRAARRQVTGWARARNRSPRDLWRTVVRTAESTHAEALRDAARRLARADIDSRRPGVWSWCHVGRSGTWLTAQGRDRVAALLLEAAGTTDAEARADLVEQRFSLRLIAADARDTVPLTAAWNVRQVHPFLDNQVVRAAYAIAPAERHGITTFKPLLAAAVPDLPAWLTGRTSKGSFTRQLTAGMLHHRPALAAAIRSSALVSCGLLDPQPALDALAGIDGTQAGSLYDLQRLVMACQWLGAVEHRHQGAAC</sequence>
<proteinExistence type="predicted"/>
<dbReference type="Proteomes" id="UP000516230">
    <property type="component" value="Chromosome"/>
</dbReference>
<keyword evidence="4" id="KW-1185">Reference proteome</keyword>
<accession>A0A7H0I2Q9</accession>
<dbReference type="KEGG" id="sgj:IAG43_32065"/>
<dbReference type="InterPro" id="IPR014729">
    <property type="entry name" value="Rossmann-like_a/b/a_fold"/>
</dbReference>
<dbReference type="SUPFAM" id="SSF52402">
    <property type="entry name" value="Adenine nucleotide alpha hydrolases-like"/>
    <property type="match status" value="1"/>
</dbReference>
<evidence type="ECO:0000259" key="2">
    <source>
        <dbReference type="Pfam" id="PF00733"/>
    </source>
</evidence>
<feature type="region of interest" description="Disordered" evidence="1">
    <location>
        <begin position="1"/>
        <end position="21"/>
    </location>
</feature>
<gene>
    <name evidence="3" type="ORF">IAG43_32065</name>
</gene>
<name>A0A7H0I2Q9_9ACTN</name>
<protein>
    <submittedName>
        <fullName evidence="3">Asparagine synthase</fullName>
    </submittedName>
</protein>
<evidence type="ECO:0000313" key="3">
    <source>
        <dbReference type="EMBL" id="QNP67075.1"/>
    </source>
</evidence>
<feature type="compositionally biased region" description="Polar residues" evidence="1">
    <location>
        <begin position="9"/>
        <end position="19"/>
    </location>
</feature>
<dbReference type="GO" id="GO:0004066">
    <property type="term" value="F:asparagine synthase (glutamine-hydrolyzing) activity"/>
    <property type="evidence" value="ECO:0007669"/>
    <property type="project" value="InterPro"/>
</dbReference>
<dbReference type="InterPro" id="IPR001962">
    <property type="entry name" value="Asn_synthase"/>
</dbReference>
<evidence type="ECO:0000313" key="4">
    <source>
        <dbReference type="Proteomes" id="UP000516230"/>
    </source>
</evidence>
<dbReference type="Pfam" id="PF00733">
    <property type="entry name" value="Asn_synthase"/>
    <property type="match status" value="1"/>
</dbReference>
<dbReference type="GO" id="GO:0006529">
    <property type="term" value="P:asparagine biosynthetic process"/>
    <property type="evidence" value="ECO:0007669"/>
    <property type="project" value="InterPro"/>
</dbReference>
<dbReference type="Gene3D" id="3.40.50.620">
    <property type="entry name" value="HUPs"/>
    <property type="match status" value="1"/>
</dbReference>
<evidence type="ECO:0000256" key="1">
    <source>
        <dbReference type="SAM" id="MobiDB-lite"/>
    </source>
</evidence>